<protein>
    <submittedName>
        <fullName evidence="2">Succinate dehydrogenase complex assembly factor 1</fullName>
    </submittedName>
</protein>
<evidence type="ECO:0000313" key="2">
    <source>
        <dbReference type="EMBL" id="KAL3308698.1"/>
    </source>
</evidence>
<dbReference type="InterPro" id="IPR028271">
    <property type="entry name" value="RAMAC"/>
</dbReference>
<evidence type="ECO:0000313" key="3">
    <source>
        <dbReference type="Proteomes" id="UP001626550"/>
    </source>
</evidence>
<gene>
    <name evidence="2" type="primary">SDHAF1</name>
    <name evidence="2" type="ORF">Ciccas_012765</name>
</gene>
<evidence type="ECO:0000259" key="1">
    <source>
        <dbReference type="Pfam" id="PF05347"/>
    </source>
</evidence>
<name>A0ABD2PNQ1_9PLAT</name>
<organism evidence="2 3">
    <name type="scientific">Cichlidogyrus casuarinus</name>
    <dbReference type="NCBI Taxonomy" id="1844966"/>
    <lineage>
        <taxon>Eukaryota</taxon>
        <taxon>Metazoa</taxon>
        <taxon>Spiralia</taxon>
        <taxon>Lophotrochozoa</taxon>
        <taxon>Platyhelminthes</taxon>
        <taxon>Monogenea</taxon>
        <taxon>Monopisthocotylea</taxon>
        <taxon>Dactylogyridea</taxon>
        <taxon>Ancyrocephalidae</taxon>
        <taxon>Cichlidogyrus</taxon>
    </lineage>
</organism>
<dbReference type="PANTHER" id="PTHR47046">
    <property type="entry name" value="SUCCINATE DEHYDROGENASE ASSEMBLY FACTOR 1, MITOCHONDRIAL"/>
    <property type="match status" value="1"/>
</dbReference>
<sequence>MDKYEEKYKNRYTFEDNGYRDYCERMENSPPLVFKMYFNAHSRLQRQVLTLYKDFLKTIRAGDKYEQLEREFRANFRQQAAQFQNTDVVRIEAAIRRGRRRLELIQSGSVTSFQVYKRQ</sequence>
<accession>A0ABD2PNQ1</accession>
<dbReference type="EMBL" id="JBJKFK010004845">
    <property type="protein sequence ID" value="KAL3308698.1"/>
    <property type="molecule type" value="Genomic_DNA"/>
</dbReference>
<dbReference type="PANTHER" id="PTHR47046:SF1">
    <property type="entry name" value="SUCCINATE DEHYDROGENASE ASSEMBLY FACTOR 1, MITOCHONDRIAL"/>
    <property type="match status" value="1"/>
</dbReference>
<dbReference type="Proteomes" id="UP001626550">
    <property type="component" value="Unassembled WGS sequence"/>
</dbReference>
<proteinExistence type="predicted"/>
<dbReference type="AlphaFoldDB" id="A0ABD2PNQ1"/>
<feature type="domain" description="Complex 1 LYR protein" evidence="1">
    <location>
        <begin position="46"/>
        <end position="103"/>
    </location>
</feature>
<keyword evidence="3" id="KW-1185">Reference proteome</keyword>
<dbReference type="InterPro" id="IPR008011">
    <property type="entry name" value="Complex1_LYR_dom"/>
</dbReference>
<comment type="caution">
    <text evidence="2">The sequence shown here is derived from an EMBL/GenBank/DDBJ whole genome shotgun (WGS) entry which is preliminary data.</text>
</comment>
<dbReference type="InterPro" id="IPR052687">
    <property type="entry name" value="SDHAF1"/>
</dbReference>
<dbReference type="Pfam" id="PF15320">
    <property type="entry name" value="RAM"/>
    <property type="match status" value="1"/>
</dbReference>
<reference evidence="2 3" key="1">
    <citation type="submission" date="2024-11" db="EMBL/GenBank/DDBJ databases">
        <title>Adaptive evolution of stress response genes in parasites aligns with host niche diversity.</title>
        <authorList>
            <person name="Hahn C."/>
            <person name="Resl P."/>
        </authorList>
    </citation>
    <scope>NUCLEOTIDE SEQUENCE [LARGE SCALE GENOMIC DNA]</scope>
    <source>
        <strain evidence="2">EGGRZ-B1_66</strain>
        <tissue evidence="2">Body</tissue>
    </source>
</reference>
<dbReference type="Pfam" id="PF05347">
    <property type="entry name" value="Complex1_LYR"/>
    <property type="match status" value="1"/>
</dbReference>